<dbReference type="EMDB" id="EMD-16184"/>
<reference evidence="7 8" key="3">
    <citation type="journal article" date="2023" name="Nat. Commun.">
        <title>Structures of Tetrahymena thermophila respiratory megacomplexes on the tubular mitochondrial cristae.</title>
        <authorList>
            <person name="Han F."/>
            <person name="Hu Y."/>
            <person name="Wu M."/>
            <person name="He Z."/>
            <person name="Tian H."/>
            <person name="Zhou L."/>
        </authorList>
    </citation>
    <scope>STRUCTURE BY ELECTRON MICROSCOPY (2.96 ANGSTROMS)</scope>
</reference>
<keyword evidence="1 2" id="KW-0812">Transmembrane</keyword>
<keyword evidence="3" id="KW-1185">Reference proteome</keyword>
<dbReference type="InParanoid" id="Q23DS4"/>
<dbReference type="EMDB" id="EMD-34403"/>
<evidence type="ECO:0007829" key="4">
    <source>
        <dbReference type="PDB" id="7W5Z"/>
    </source>
</evidence>
<dbReference type="EMDB" id="EMD-32325"/>
<dbReference type="KEGG" id="tet:TTHERM_00046170"/>
<accession>Q23DS4</accession>
<dbReference type="PDB" id="8GYM">
    <property type="method" value="EM"/>
    <property type="resolution" value="2.96 A"/>
    <property type="chains" value="6C/6c=1-103"/>
</dbReference>
<evidence type="ECO:0007829" key="7">
    <source>
        <dbReference type="PDB" id="8GYM"/>
    </source>
</evidence>
<reference evidence="4" key="2">
    <citation type="journal article" date="2022" name="Science">
        <title>Structures of &lt;i&gt;Tetrahymena&lt;/i&gt;'s respiratory chain reveal the diversity of eukaryotic core metabolism.</title>
        <authorList>
            <person name="Zhou L."/>
            <person name="Maldonado M."/>
            <person name="Padavannil A."/>
            <person name="Guo F."/>
            <person name="Letts J.A."/>
        </authorList>
    </citation>
    <scope>STRUCTURE BY ELECTRON MICROSCOPY (3.02 ANGSTROMS)</scope>
</reference>
<proteinExistence type="evidence at protein level"/>
<organism evidence="2 3">
    <name type="scientific">Tetrahymena thermophila (strain SB210)</name>
    <dbReference type="NCBI Taxonomy" id="312017"/>
    <lineage>
        <taxon>Eukaryota</taxon>
        <taxon>Sar</taxon>
        <taxon>Alveolata</taxon>
        <taxon>Ciliophora</taxon>
        <taxon>Intramacronucleata</taxon>
        <taxon>Oligohymenophorea</taxon>
        <taxon>Hymenostomatida</taxon>
        <taxon>Tetrahymenina</taxon>
        <taxon>Tetrahymenidae</taxon>
        <taxon>Tetrahymena</taxon>
    </lineage>
</organism>
<reference evidence="3" key="1">
    <citation type="journal article" date="2006" name="PLoS Biol.">
        <title>Macronuclear genome sequence of the ciliate Tetrahymena thermophila, a model eukaryote.</title>
        <authorList>
            <person name="Eisen J.A."/>
            <person name="Coyne R.S."/>
            <person name="Wu M."/>
            <person name="Wu D."/>
            <person name="Thiagarajan M."/>
            <person name="Wortman J.R."/>
            <person name="Badger J.H."/>
            <person name="Ren Q."/>
            <person name="Amedeo P."/>
            <person name="Jones K.M."/>
            <person name="Tallon L.J."/>
            <person name="Delcher A.L."/>
            <person name="Salzberg S.L."/>
            <person name="Silva J.C."/>
            <person name="Haas B.J."/>
            <person name="Majoros W.H."/>
            <person name="Farzad M."/>
            <person name="Carlton J.M."/>
            <person name="Smith R.K. Jr."/>
            <person name="Garg J."/>
            <person name="Pearlman R.E."/>
            <person name="Karrer K.M."/>
            <person name="Sun L."/>
            <person name="Manning G."/>
            <person name="Elde N.C."/>
            <person name="Turkewitz A.P."/>
            <person name="Asai D.J."/>
            <person name="Wilkes D.E."/>
            <person name="Wang Y."/>
            <person name="Cai H."/>
            <person name="Collins K."/>
            <person name="Stewart B.A."/>
            <person name="Lee S.R."/>
            <person name="Wilamowska K."/>
            <person name="Weinberg Z."/>
            <person name="Ruzzo W.L."/>
            <person name="Wloga D."/>
            <person name="Gaertig J."/>
            <person name="Frankel J."/>
            <person name="Tsao C.-C."/>
            <person name="Gorovsky M.A."/>
            <person name="Keeling P.J."/>
            <person name="Waller R.F."/>
            <person name="Patron N.J."/>
            <person name="Cherry J.M."/>
            <person name="Stover N.A."/>
            <person name="Krieger C.J."/>
            <person name="del Toro C."/>
            <person name="Ryder H.F."/>
            <person name="Williamson S.C."/>
            <person name="Barbeau R.A."/>
            <person name="Hamilton E.P."/>
            <person name="Orias E."/>
        </authorList>
    </citation>
    <scope>NUCLEOTIDE SEQUENCE [LARGE SCALE GENOMIC DNA]</scope>
    <source>
        <strain evidence="3">SB210</strain>
    </source>
</reference>
<dbReference type="Proteomes" id="UP000009168">
    <property type="component" value="Unassembled WGS sequence"/>
</dbReference>
<keyword evidence="1" id="KW-0472">Membrane</keyword>
<dbReference type="OrthoDB" id="295968at2759"/>
<dbReference type="PDB" id="8GZU">
    <property type="method" value="EM"/>
    <property type="resolution" value="4.18 A"/>
    <property type="chains" value="32/6C/6c/87=1-103"/>
</dbReference>
<keyword evidence="4 5" id="KW-0002">3D-structure</keyword>
<feature type="transmembrane region" description="Helical" evidence="1">
    <location>
        <begin position="20"/>
        <end position="42"/>
    </location>
</feature>
<dbReference type="PDB" id="8B6H">
    <property type="method" value="EM"/>
    <property type="resolution" value="2.60 A"/>
    <property type="chains" value="DG/Dg=1-103"/>
</dbReference>
<reference evidence="5 6" key="4">
    <citation type="journal article" date="2023" name="Nature">
        <title>Structural basis of mitochondrial membrane bending by the I-II-III&lt;sub&gt;2&lt;/sub&gt;-IV&lt;sub&gt;2&lt;/sub&gt; supercomplex.</title>
        <authorList>
            <person name="Muhleip A."/>
            <person name="Flygaard R.K."/>
            <person name="Baradaran R."/>
            <person name="Haapanen O."/>
            <person name="Gruhl T."/>
            <person name="Tobiasson V."/>
            <person name="Marechal A."/>
            <person name="Sharma V."/>
            <person name="Amunts A."/>
        </authorList>
    </citation>
    <scope>STRUCTURE BY ELECTRON MICROSCOPY (2.60 ANGSTROMS)</scope>
</reference>
<dbReference type="RefSeq" id="XP_001014612.2">
    <property type="nucleotide sequence ID" value="XM_001014612.3"/>
</dbReference>
<dbReference type="STRING" id="312017.Q23DS4"/>
<evidence type="ECO:0000313" key="3">
    <source>
        <dbReference type="Proteomes" id="UP000009168"/>
    </source>
</evidence>
<sequence length="103" mass="12768">MGSVWFRNRYWWYRSLYDDYVAREAKLAFGIAAFIWLPHYYWGIHLNRAFEVNFSHRNYAHEWGPRRNRLAHSLEFEQFDMILENWQDLEDEYAQRGDGMLKK</sequence>
<dbReference type="PDB" id="7W5Z">
    <property type="method" value="EM"/>
    <property type="resolution" value="3.02 A"/>
    <property type="chains" value="6C/6c=1-103"/>
</dbReference>
<keyword evidence="1" id="KW-1133">Transmembrane helix</keyword>
<evidence type="ECO:0000313" key="2">
    <source>
        <dbReference type="EMBL" id="EAR94415.2"/>
    </source>
</evidence>
<evidence type="ECO:0007829" key="5">
    <source>
        <dbReference type="PDB" id="8B6H"/>
    </source>
</evidence>
<dbReference type="eggNOG" id="ENOG502SUQ6">
    <property type="taxonomic scope" value="Eukaryota"/>
</dbReference>
<dbReference type="GeneID" id="7836804"/>
<dbReference type="HOGENOM" id="CLU_2269239_0_0_1"/>
<evidence type="ECO:0000256" key="1">
    <source>
        <dbReference type="SAM" id="Phobius"/>
    </source>
</evidence>
<evidence type="ECO:0007829" key="8">
    <source>
        <dbReference type="PDB" id="8GZU"/>
    </source>
</evidence>
<evidence type="ECO:0007829" key="6">
    <source>
        <dbReference type="PDB" id="8BQS"/>
    </source>
</evidence>
<name>Q23DS4_TETTS</name>
<protein>
    <submittedName>
        <fullName evidence="2">Transmembrane protein, putative</fullName>
    </submittedName>
</protein>
<dbReference type="EMDB" id="EMD-34373"/>
<dbReference type="AlphaFoldDB" id="Q23DS4"/>
<gene>
    <name evidence="2" type="ORF">TTHERM_00046170</name>
</gene>
<dbReference type="PDB" id="8BQS">
    <property type="method" value="EM"/>
    <property type="resolution" value="2.90 A"/>
    <property type="chains" value="DG/Dg=1-103"/>
</dbReference>
<dbReference type="EMBL" id="GG662712">
    <property type="protein sequence ID" value="EAR94415.2"/>
    <property type="molecule type" value="Genomic_DNA"/>
</dbReference>
<dbReference type="OMA" id="EWGPRRN"/>